<keyword evidence="4 6" id="KW-0472">Membrane</keyword>
<evidence type="ECO:0000256" key="6">
    <source>
        <dbReference type="SAM" id="Phobius"/>
    </source>
</evidence>
<gene>
    <name evidence="7" type="ORF">OBE_17171</name>
</gene>
<keyword evidence="3 6" id="KW-1133">Transmembrane helix</keyword>
<evidence type="ECO:0000256" key="1">
    <source>
        <dbReference type="ARBA" id="ARBA00004167"/>
    </source>
</evidence>
<evidence type="ECO:0000256" key="3">
    <source>
        <dbReference type="ARBA" id="ARBA00022989"/>
    </source>
</evidence>
<evidence type="ECO:0000256" key="4">
    <source>
        <dbReference type="ARBA" id="ARBA00023136"/>
    </source>
</evidence>
<organism evidence="7">
    <name type="scientific">human gut metagenome</name>
    <dbReference type="NCBI Taxonomy" id="408170"/>
    <lineage>
        <taxon>unclassified sequences</taxon>
        <taxon>metagenomes</taxon>
        <taxon>organismal metagenomes</taxon>
    </lineage>
</organism>
<dbReference type="GO" id="GO:0016020">
    <property type="term" value="C:membrane"/>
    <property type="evidence" value="ECO:0007669"/>
    <property type="project" value="UniProtKB-SubCell"/>
</dbReference>
<evidence type="ECO:0000313" key="7">
    <source>
        <dbReference type="EMBL" id="EKC45016.1"/>
    </source>
</evidence>
<dbReference type="AlphaFoldDB" id="K1SCB8"/>
<protein>
    <submittedName>
        <fullName evidence="7">Septation ring formation regulator EzrA</fullName>
    </submittedName>
</protein>
<comment type="subcellular location">
    <subcellularLocation>
        <location evidence="1">Membrane</location>
        <topology evidence="1">Single-pass membrane protein</topology>
    </subcellularLocation>
</comment>
<comment type="caution">
    <text evidence="7">The sequence shown here is derived from an EMBL/GenBank/DDBJ whole genome shotgun (WGS) entry which is preliminary data.</text>
</comment>
<dbReference type="InterPro" id="IPR010379">
    <property type="entry name" value="EzrA"/>
</dbReference>
<dbReference type="GO" id="GO:0000921">
    <property type="term" value="P:septin ring assembly"/>
    <property type="evidence" value="ECO:0007669"/>
    <property type="project" value="InterPro"/>
</dbReference>
<keyword evidence="2 6" id="KW-0812">Transmembrane</keyword>
<proteinExistence type="predicted"/>
<dbReference type="GO" id="GO:0005940">
    <property type="term" value="C:septin ring"/>
    <property type="evidence" value="ECO:0007669"/>
    <property type="project" value="InterPro"/>
</dbReference>
<dbReference type="InterPro" id="IPR001611">
    <property type="entry name" value="Leu-rich_rpt"/>
</dbReference>
<feature type="coiled-coil region" evidence="5">
    <location>
        <begin position="150"/>
        <end position="177"/>
    </location>
</feature>
<accession>K1SCB8</accession>
<evidence type="ECO:0000256" key="5">
    <source>
        <dbReference type="SAM" id="Coils"/>
    </source>
</evidence>
<evidence type="ECO:0000256" key="2">
    <source>
        <dbReference type="ARBA" id="ARBA00022692"/>
    </source>
</evidence>
<sequence>MKNNVILYILIFLAIFITFFIVTLIILKKSRLKKYKNILDELDLEKNLISSIPISLELSKVEPIIKNEDLESKYKKWEDKSDVIKNERIPKIDDMLIDIDTFIEKRDFENCNYRIAKTELEIYKVREASESLLEEIKEITLSDEKYRSIVTKLKTKYRKLNSEYQEHSNLYDEMQDAITLQLENIEKNFLGFESAMENNEYTEVVHIVKALDAMIEHMGIVIKEVPDLILMAKEIIPKRIKEVDDVVKEMEEKGYPLEYLNIDYNVEESRKNINTILDKIRVLNLEDCMFELRTILDYFDSLFIDFEKERLSRKVYEESEHDFAIKLKKTEKVVNDVFEELETIKNNYDLRDEDIDSIEEDKKILVVIQDDYKKLLAKLESKSTPYSSLHKEIEELTVRLKNMSDNLDVTLNSLGNMYDDEQRAREQLIEIEEFLQNSKRKIRSYKLPVITDNYFVELSEANDAIKEVIKELEKKPIVIKTLNTRVDTARDLVLKLYNTTNEIIKTAELAENCMVYGNRFRSSYTDIDRGLDEARKSFFKGDYKKSLDVSIKAISLVDKNFYQELVSIYDK</sequence>
<dbReference type="PROSITE" id="PS51450">
    <property type="entry name" value="LRR"/>
    <property type="match status" value="1"/>
</dbReference>
<reference evidence="7" key="1">
    <citation type="journal article" date="2013" name="Environ. Microbiol.">
        <title>Microbiota from the distal guts of lean and obese adolescents exhibit partial functional redundancy besides clear differences in community structure.</title>
        <authorList>
            <person name="Ferrer M."/>
            <person name="Ruiz A."/>
            <person name="Lanza F."/>
            <person name="Haange S.B."/>
            <person name="Oberbach A."/>
            <person name="Till H."/>
            <person name="Bargiela R."/>
            <person name="Campoy C."/>
            <person name="Segura M.T."/>
            <person name="Richter M."/>
            <person name="von Bergen M."/>
            <person name="Seifert J."/>
            <person name="Suarez A."/>
        </authorList>
    </citation>
    <scope>NUCLEOTIDE SEQUENCE</scope>
</reference>
<dbReference type="EMBL" id="AJWZ01011491">
    <property type="protein sequence ID" value="EKC45016.1"/>
    <property type="molecule type" value="Genomic_DNA"/>
</dbReference>
<keyword evidence="5" id="KW-0175">Coiled coil</keyword>
<feature type="transmembrane region" description="Helical" evidence="6">
    <location>
        <begin position="6"/>
        <end position="27"/>
    </location>
</feature>
<name>K1SCB8_9ZZZZ</name>
<dbReference type="Pfam" id="PF06160">
    <property type="entry name" value="EzrA"/>
    <property type="match status" value="1"/>
</dbReference>